<dbReference type="SUPFAM" id="SSF53335">
    <property type="entry name" value="S-adenosyl-L-methionine-dependent methyltransferases"/>
    <property type="match status" value="1"/>
</dbReference>
<dbReference type="PANTHER" id="PTHR11444:SF22">
    <property type="entry name" value="FUMARATE HYDRATASE CLASS II"/>
    <property type="match status" value="1"/>
</dbReference>
<dbReference type="CDD" id="cd01362">
    <property type="entry name" value="Fumarase_classII"/>
    <property type="match status" value="1"/>
</dbReference>
<dbReference type="InterPro" id="IPR005677">
    <property type="entry name" value="Fum_hydII"/>
</dbReference>
<dbReference type="NCBIfam" id="NF008909">
    <property type="entry name" value="PRK12273.1"/>
    <property type="match status" value="1"/>
</dbReference>
<protein>
    <recommendedName>
        <fullName evidence="6">Fumarate hydratase class II</fullName>
        <shortName evidence="6">Fumarase C</shortName>
        <ecNumber evidence="6">4.2.1.2</ecNumber>
    </recommendedName>
    <alternativeName>
        <fullName evidence="6">Aerobic fumarase</fullName>
    </alternativeName>
    <alternativeName>
        <fullName evidence="6">Iron-independent fumarase</fullName>
    </alternativeName>
</protein>
<dbReference type="Proteomes" id="UP000295371">
    <property type="component" value="Unassembled WGS sequence"/>
</dbReference>
<comment type="catalytic activity">
    <reaction evidence="6">
        <text>(S)-malate = fumarate + H2O</text>
        <dbReference type="Rhea" id="RHEA:12460"/>
        <dbReference type="ChEBI" id="CHEBI:15377"/>
        <dbReference type="ChEBI" id="CHEBI:15589"/>
        <dbReference type="ChEBI" id="CHEBI:29806"/>
        <dbReference type="EC" id="4.2.1.2"/>
    </reaction>
</comment>
<dbReference type="Gene3D" id="1.10.275.10">
    <property type="entry name" value="Fumarase/aspartase (N-terminal domain)"/>
    <property type="match status" value="1"/>
</dbReference>
<dbReference type="UniPathway" id="UPA00223">
    <property type="reaction ID" value="UER01007"/>
</dbReference>
<comment type="similarity">
    <text evidence="2 6">Belongs to the class-II fumarase/aspartase family. Fumarase subfamily.</text>
</comment>
<evidence type="ECO:0000256" key="5">
    <source>
        <dbReference type="ARBA" id="ARBA00023239"/>
    </source>
</evidence>
<comment type="caution">
    <text evidence="9">The sequence shown here is derived from an EMBL/GenBank/DDBJ whole genome shotgun (WGS) entry which is preliminary data.</text>
</comment>
<feature type="binding site" evidence="6">
    <location>
        <position position="415"/>
    </location>
    <ligand>
        <name>substrate</name>
    </ligand>
</feature>
<proteinExistence type="inferred from homology"/>
<reference evidence="9 10" key="1">
    <citation type="submission" date="2019-03" db="EMBL/GenBank/DDBJ databases">
        <title>Genomic Encyclopedia of Archaeal and Bacterial Type Strains, Phase II (KMG-II): from individual species to whole genera.</title>
        <authorList>
            <person name="Goeker M."/>
        </authorList>
    </citation>
    <scope>NUCLEOTIDE SEQUENCE [LARGE SCALE GENOMIC DNA]</scope>
    <source>
        <strain evidence="9 10">DSM 24323</strain>
    </source>
</reference>
<evidence type="ECO:0000313" key="9">
    <source>
        <dbReference type="EMBL" id="TDT32603.1"/>
    </source>
</evidence>
<dbReference type="Gene3D" id="1.20.200.10">
    <property type="entry name" value="Fumarase/aspartase (Central domain)"/>
    <property type="match status" value="1"/>
</dbReference>
<sequence>MTHPYEPPRTLARARTERGEIALRRRGTGTGAVHELIVNGTFAMDSAEVESERALAEALLPASTILLGGLGLGFTAARLLESDLSDLVIAEIEEPLIEWAHQGLTEQLAGVGADPRTTLLHTDVSALLTEPGRSFDAIGLDVDNGPDFLIHAGNAELYEPDLLTAAVAALNPGGVLAIWCQQRSDDLAERLARLGETDLIEVAVERDGHHIDYAIHRVHRSAGKGQNGTMTENDPTTEYRIEHDTMGEVRVPKNALWKAQTQRAVENFPISGTPIEPALIRALGLIKGAAAKANAELGVLDADVADAISAAAAEVAAGKYDAEFPIDVFQTGSGTSSNMNANEVISSLASDAGPSVHPNDDVNASQSSNDVFPSAIHIATTDSLINHLIPALRHLEESLQRKATEFAEVVKSGRTHLMDATPVTLGQEFGGYARQVQLGVERIEAALPRVAELPLGGTAVGTGINTPPGFAPKVIATIADETGLPLTEAKDHFEAQGARDGLVEASGVLRTIAVSLVKIANDLRWMGSGPRAGLGEIALPDLQPGSSIMPGKVNPVMCEATIQVGAQVIGNDAAVGFAGTTGNFELNVMLPMMARNVLESIRLLSAVSRLLADRCVDGITAHVEHCTHLAESSPSIVTPLNKYIGYENAAAVAKQALKENKKIRQVVVERGYVSDGLLTEEQLDTALDVLAMTRRPS</sequence>
<comment type="pathway">
    <text evidence="6">Carbohydrate metabolism; tricarboxylic acid cycle; (S)-malate from fumarate: step 1/1.</text>
</comment>
<feature type="domain" description="Fumarase C C-terminal" evidence="8">
    <location>
        <begin position="636"/>
        <end position="694"/>
    </location>
</feature>
<dbReference type="InterPro" id="IPR018951">
    <property type="entry name" value="Fumarase_C_C"/>
</dbReference>
<feature type="active site" evidence="6">
    <location>
        <position position="546"/>
    </location>
</feature>
<evidence type="ECO:0000256" key="2">
    <source>
        <dbReference type="ARBA" id="ARBA00009084"/>
    </source>
</evidence>
<evidence type="ECO:0000259" key="7">
    <source>
        <dbReference type="Pfam" id="PF00206"/>
    </source>
</evidence>
<comment type="catalytic activity">
    <reaction evidence="1">
        <text>L-aspartate = fumarate + NH4(+)</text>
        <dbReference type="Rhea" id="RHEA:16601"/>
        <dbReference type="ChEBI" id="CHEBI:28938"/>
        <dbReference type="ChEBI" id="CHEBI:29806"/>
        <dbReference type="ChEBI" id="CHEBI:29991"/>
        <dbReference type="EC" id="4.3.1.1"/>
    </reaction>
</comment>
<dbReference type="GO" id="GO:0008797">
    <property type="term" value="F:aspartate ammonia-lyase activity"/>
    <property type="evidence" value="ECO:0007669"/>
    <property type="project" value="UniProtKB-EC"/>
</dbReference>
<dbReference type="Pfam" id="PF10415">
    <property type="entry name" value="FumaraseC_C"/>
    <property type="match status" value="1"/>
</dbReference>
<dbReference type="EMBL" id="SOAW01000001">
    <property type="protein sequence ID" value="TDT32603.1"/>
    <property type="molecule type" value="Genomic_DNA"/>
</dbReference>
<comment type="miscellaneous">
    <text evidence="6">There are 2 substrate-binding sites: the catalytic A site, and the non-catalytic B site that may play a role in the transfer of substrate or product between the active site and the solvent. Alternatively, the B site may bind allosteric effectors.</text>
</comment>
<comment type="subunit">
    <text evidence="6">Homotetramer.</text>
</comment>
<dbReference type="PRINTS" id="PR00149">
    <property type="entry name" value="FUMRATELYASE"/>
</dbReference>
<feature type="binding site" evidence="6">
    <location>
        <begin position="552"/>
        <end position="554"/>
    </location>
    <ligand>
        <name>substrate</name>
    </ligand>
</feature>
<comment type="function">
    <text evidence="6">Involved in the TCA cycle. Catalyzes the stereospecific interconversion of fumarate to L-malate.</text>
</comment>
<dbReference type="InterPro" id="IPR000362">
    <property type="entry name" value="Fumarate_lyase_fam"/>
</dbReference>
<organism evidence="9 10">
    <name type="scientific">Naumannella halotolerans</name>
    <dbReference type="NCBI Taxonomy" id="993414"/>
    <lineage>
        <taxon>Bacteria</taxon>
        <taxon>Bacillati</taxon>
        <taxon>Actinomycetota</taxon>
        <taxon>Actinomycetes</taxon>
        <taxon>Propionibacteriales</taxon>
        <taxon>Propionibacteriaceae</taxon>
        <taxon>Naumannella</taxon>
    </lineage>
</organism>
<dbReference type="GO" id="GO:0004333">
    <property type="term" value="F:fumarate hydratase activity"/>
    <property type="evidence" value="ECO:0007669"/>
    <property type="project" value="UniProtKB-UniRule"/>
</dbReference>
<feature type="binding site" evidence="6">
    <location>
        <position position="547"/>
    </location>
    <ligand>
        <name>substrate</name>
    </ligand>
</feature>
<dbReference type="InterPro" id="IPR020557">
    <property type="entry name" value="Fumarate_lyase_CS"/>
</dbReference>
<dbReference type="FunFam" id="1.10.40.30:FF:000002">
    <property type="entry name" value="Fumarate hydratase class II"/>
    <property type="match status" value="1"/>
</dbReference>
<dbReference type="Gene3D" id="3.40.50.150">
    <property type="entry name" value="Vaccinia Virus protein VP39"/>
    <property type="match status" value="1"/>
</dbReference>
<evidence type="ECO:0000259" key="8">
    <source>
        <dbReference type="Pfam" id="PF10415"/>
    </source>
</evidence>
<evidence type="ECO:0000256" key="4">
    <source>
        <dbReference type="ARBA" id="ARBA00022532"/>
    </source>
</evidence>
<dbReference type="Pfam" id="PF00206">
    <property type="entry name" value="Lyase_1"/>
    <property type="match status" value="1"/>
</dbReference>
<comment type="subcellular location">
    <subcellularLocation>
        <location evidence="6">Cytoplasm</location>
    </subcellularLocation>
</comment>
<dbReference type="HAMAP" id="MF_00743">
    <property type="entry name" value="FumaraseC"/>
    <property type="match status" value="1"/>
</dbReference>
<feature type="binding site" evidence="6">
    <location>
        <begin position="367"/>
        <end position="369"/>
    </location>
    <ligand>
        <name>substrate</name>
    </ligand>
</feature>
<gene>
    <name evidence="6" type="primary">fumC</name>
    <name evidence="9" type="ORF">CLV29_0184</name>
</gene>
<name>A0A4R7J812_9ACTN</name>
<dbReference type="PANTHER" id="PTHR11444">
    <property type="entry name" value="ASPARTATEAMMONIA/ARGININOSUCCINATE/ADENYLOSUCCINATE LYASE"/>
    <property type="match status" value="1"/>
</dbReference>
<evidence type="ECO:0000313" key="10">
    <source>
        <dbReference type="Proteomes" id="UP000295371"/>
    </source>
</evidence>
<dbReference type="SUPFAM" id="SSF48557">
    <property type="entry name" value="L-aspartase-like"/>
    <property type="match status" value="1"/>
</dbReference>
<dbReference type="InterPro" id="IPR008948">
    <property type="entry name" value="L-Aspartase-like"/>
</dbReference>
<dbReference type="FunFam" id="1.10.275.10:FF:000001">
    <property type="entry name" value="Fumarate hydratase, mitochondrial"/>
    <property type="match status" value="1"/>
</dbReference>
<feature type="binding site" description="in site B" evidence="6">
    <location>
        <begin position="357"/>
        <end position="360"/>
    </location>
    <ligand>
        <name>substrate</name>
    </ligand>
</feature>
<accession>A0A4R7J812</accession>
<dbReference type="PROSITE" id="PS00163">
    <property type="entry name" value="FUMARATE_LYASES"/>
    <property type="match status" value="1"/>
</dbReference>
<evidence type="ECO:0000256" key="3">
    <source>
        <dbReference type="ARBA" id="ARBA00022490"/>
    </source>
</evidence>
<feature type="domain" description="Fumarate lyase N-terminal" evidence="7">
    <location>
        <begin position="247"/>
        <end position="570"/>
    </location>
</feature>
<feature type="binding site" evidence="6">
    <location>
        <begin position="333"/>
        <end position="335"/>
    </location>
    <ligand>
        <name>substrate</name>
    </ligand>
</feature>
<keyword evidence="4 6" id="KW-0816">Tricarboxylic acid cycle</keyword>
<dbReference type="GO" id="GO:0005737">
    <property type="term" value="C:cytoplasm"/>
    <property type="evidence" value="ECO:0007669"/>
    <property type="project" value="UniProtKB-SubCell"/>
</dbReference>
<dbReference type="InterPro" id="IPR022761">
    <property type="entry name" value="Fumarate_lyase_N"/>
</dbReference>
<feature type="active site" description="Proton donor/acceptor" evidence="6">
    <location>
        <position position="416"/>
    </location>
</feature>
<dbReference type="AlphaFoldDB" id="A0A4R7J812"/>
<dbReference type="InterPro" id="IPR024083">
    <property type="entry name" value="Fumarase/histidase_N"/>
</dbReference>
<evidence type="ECO:0000256" key="1">
    <source>
        <dbReference type="ARBA" id="ARBA00001494"/>
    </source>
</evidence>
<dbReference type="Gene3D" id="1.10.40.30">
    <property type="entry name" value="Fumarase/aspartase (C-terminal domain)"/>
    <property type="match status" value="1"/>
</dbReference>
<dbReference type="InterPro" id="IPR029063">
    <property type="entry name" value="SAM-dependent_MTases_sf"/>
</dbReference>
<dbReference type="FunFam" id="1.20.200.10:FF:000001">
    <property type="entry name" value="Fumarate hydratase, mitochondrial"/>
    <property type="match status" value="1"/>
</dbReference>
<keyword evidence="10" id="KW-1185">Reference proteome</keyword>
<keyword evidence="3 6" id="KW-0963">Cytoplasm</keyword>
<dbReference type="EC" id="4.2.1.2" evidence="6"/>
<feature type="site" description="Important for catalytic activity" evidence="6">
    <location>
        <position position="559"/>
    </location>
</feature>
<dbReference type="GO" id="GO:0006106">
    <property type="term" value="P:fumarate metabolic process"/>
    <property type="evidence" value="ECO:0007669"/>
    <property type="project" value="InterPro"/>
</dbReference>
<evidence type="ECO:0000256" key="6">
    <source>
        <dbReference type="HAMAP-Rule" id="MF_00743"/>
    </source>
</evidence>
<dbReference type="GO" id="GO:0006099">
    <property type="term" value="P:tricarboxylic acid cycle"/>
    <property type="evidence" value="ECO:0007669"/>
    <property type="project" value="UniProtKB-UniRule"/>
</dbReference>
<keyword evidence="5 6" id="KW-0456">Lyase</keyword>